<accession>A0A9C7UMS1</accession>
<reference evidence="1" key="2">
    <citation type="submission" date="2022-01" db="EMBL/GenBank/DDBJ databases">
        <authorList>
            <person name="Hirooka S."/>
            <person name="Miyagishima S.Y."/>
        </authorList>
    </citation>
    <scope>NUCLEOTIDE SEQUENCE</scope>
    <source>
        <strain evidence="1">NBRC 102759</strain>
    </source>
</reference>
<dbReference type="OrthoDB" id="410751at2759"/>
<keyword evidence="2" id="KW-1185">Reference proteome</keyword>
<dbReference type="Proteomes" id="UP001061958">
    <property type="component" value="Unassembled WGS sequence"/>
</dbReference>
<dbReference type="AlphaFoldDB" id="A0A9C7UMS1"/>
<name>A0A9C7UMS1_9RHOD</name>
<dbReference type="PANTHER" id="PTHR40280">
    <property type="entry name" value="BLR6907 PROTEIN"/>
    <property type="match status" value="1"/>
</dbReference>
<gene>
    <name evidence="1" type="ORF">GpartN1_g725.t1</name>
</gene>
<evidence type="ECO:0000313" key="1">
    <source>
        <dbReference type="EMBL" id="GJQ08934.1"/>
    </source>
</evidence>
<proteinExistence type="predicted"/>
<dbReference type="SUPFAM" id="SSF54593">
    <property type="entry name" value="Glyoxalase/Bleomycin resistance protein/Dihydroxybiphenyl dioxygenase"/>
    <property type="match status" value="1"/>
</dbReference>
<organism evidence="1 2">
    <name type="scientific">Galdieria partita</name>
    <dbReference type="NCBI Taxonomy" id="83374"/>
    <lineage>
        <taxon>Eukaryota</taxon>
        <taxon>Rhodophyta</taxon>
        <taxon>Bangiophyceae</taxon>
        <taxon>Galdieriales</taxon>
        <taxon>Galdieriaceae</taxon>
        <taxon>Galdieria</taxon>
    </lineage>
</organism>
<evidence type="ECO:0000313" key="2">
    <source>
        <dbReference type="Proteomes" id="UP001061958"/>
    </source>
</evidence>
<sequence>MSQASLHLQPSQDCGNIVQWEHINIDVPDSDITFYFYFQALGLTVDPYLPSQFYNRVYWANVGQQQFHLVRWKHAQVIQGGKLVLQVPCLEQLESRLKAAEPKLKGTCFQWNKEEEEEPSKAHVIHVTCPWGNSFMFVENERIPRTCGFFPLVPYPWKLGLCALMTSCAKDSSKGIAKFFRNVLFARVLETENSAIVCLGPRQSIVFEEKEDRKLPEYVPGRKEDPMYPDYHLCVYIAEFEKAYQRVEELELLYNDHIFSDKIYSYQDALLHNQFRFRDIIDLDAHERGERRVLYQLQFETRSLYHPYYMRPLVNRMGHTGIYCFQ</sequence>
<dbReference type="EMBL" id="BQMJ01000005">
    <property type="protein sequence ID" value="GJQ08934.1"/>
    <property type="molecule type" value="Genomic_DNA"/>
</dbReference>
<comment type="caution">
    <text evidence="1">The sequence shown here is derived from an EMBL/GenBank/DDBJ whole genome shotgun (WGS) entry which is preliminary data.</text>
</comment>
<dbReference type="PANTHER" id="PTHR40280:SF1">
    <property type="entry name" value="VOC DOMAIN-CONTAINING PROTEIN"/>
    <property type="match status" value="1"/>
</dbReference>
<protein>
    <submittedName>
        <fullName evidence="1">Uncharacterized protein</fullName>
    </submittedName>
</protein>
<dbReference type="Gene3D" id="3.10.180.10">
    <property type="entry name" value="2,3-Dihydroxybiphenyl 1,2-Dioxygenase, domain 1"/>
    <property type="match status" value="1"/>
</dbReference>
<dbReference type="InterPro" id="IPR029068">
    <property type="entry name" value="Glyas_Bleomycin-R_OHBP_Dase"/>
</dbReference>
<reference evidence="1" key="1">
    <citation type="journal article" date="2022" name="Proc. Natl. Acad. Sci. U.S.A.">
        <title>Life cycle and functional genomics of the unicellular red alga Galdieria for elucidating algal and plant evolution and industrial use.</title>
        <authorList>
            <person name="Hirooka S."/>
            <person name="Itabashi T."/>
            <person name="Ichinose T.M."/>
            <person name="Onuma R."/>
            <person name="Fujiwara T."/>
            <person name="Yamashita S."/>
            <person name="Jong L.W."/>
            <person name="Tomita R."/>
            <person name="Iwane A.H."/>
            <person name="Miyagishima S.Y."/>
        </authorList>
    </citation>
    <scope>NUCLEOTIDE SEQUENCE</scope>
    <source>
        <strain evidence="1">NBRC 102759</strain>
    </source>
</reference>